<dbReference type="KEGG" id="csty:KN1_01480"/>
<accession>A0A8D5ZHM9</accession>
<keyword evidence="1" id="KW-0812">Transmembrane</keyword>
<organism evidence="2 3">
    <name type="scientific">Stygiolobus caldivivus</name>
    <dbReference type="NCBI Taxonomy" id="2824673"/>
    <lineage>
        <taxon>Archaea</taxon>
        <taxon>Thermoproteota</taxon>
        <taxon>Thermoprotei</taxon>
        <taxon>Sulfolobales</taxon>
        <taxon>Sulfolobaceae</taxon>
        <taxon>Stygiolobus</taxon>
    </lineage>
</organism>
<keyword evidence="1" id="KW-1133">Transmembrane helix</keyword>
<evidence type="ECO:0000313" key="3">
    <source>
        <dbReference type="Proteomes" id="UP000825123"/>
    </source>
</evidence>
<feature type="transmembrane region" description="Helical" evidence="1">
    <location>
        <begin position="34"/>
        <end position="55"/>
    </location>
</feature>
<reference evidence="2 3" key="1">
    <citation type="submission" date="2021-04" db="EMBL/GenBank/DDBJ databases">
        <title>Complete genome sequence of Stygiolobus sp. KN-1.</title>
        <authorList>
            <person name="Nakamura K."/>
            <person name="Sakai H."/>
            <person name="Kurosawa N."/>
        </authorList>
    </citation>
    <scope>NUCLEOTIDE SEQUENCE [LARGE SCALE GENOMIC DNA]</scope>
    <source>
        <strain evidence="2 3">KN-1</strain>
    </source>
</reference>
<gene>
    <name evidence="2" type="ORF">KN1_01480</name>
</gene>
<evidence type="ECO:0000313" key="2">
    <source>
        <dbReference type="EMBL" id="BCU68851.1"/>
    </source>
</evidence>
<dbReference type="GeneID" id="66161900"/>
<dbReference type="EMBL" id="AP024597">
    <property type="protein sequence ID" value="BCU68851.1"/>
    <property type="molecule type" value="Genomic_DNA"/>
</dbReference>
<evidence type="ECO:0000256" key="1">
    <source>
        <dbReference type="SAM" id="Phobius"/>
    </source>
</evidence>
<name>A0A8D5ZHM9_9CREN</name>
<dbReference type="RefSeq" id="WP_221288765.1">
    <property type="nucleotide sequence ID" value="NZ_AP024597.1"/>
</dbReference>
<keyword evidence="3" id="KW-1185">Reference proteome</keyword>
<dbReference type="AlphaFoldDB" id="A0A8D5ZHM9"/>
<protein>
    <submittedName>
        <fullName evidence="2">Conjugative plasmid protein (PARN3)</fullName>
    </submittedName>
</protein>
<dbReference type="Proteomes" id="UP000825123">
    <property type="component" value="Chromosome"/>
</dbReference>
<keyword evidence="1" id="KW-0472">Membrane</keyword>
<proteinExistence type="predicted"/>
<sequence length="185" mass="20882">MQKVLRKYERIDITWNYSVTPEGIYYVKYSTRKVPLIVFAVLLVSFFGIAIFAGYEQLNGFYSLANLIDTVAGMDLLLIIIAPPITYAILKQRRYISDVLGTLVALWSDVKTIVVTNERLKHELRGKYNGVSVGVQSGTFSASGYSESVGDWRVILNDGSEIVIPKVKDPERTLNYVKAKFNLNF</sequence>
<feature type="transmembrane region" description="Helical" evidence="1">
    <location>
        <begin position="67"/>
        <end position="90"/>
    </location>
</feature>